<dbReference type="Gene3D" id="3.40.50.300">
    <property type="entry name" value="P-loop containing nucleotide triphosphate hydrolases"/>
    <property type="match status" value="1"/>
</dbReference>
<keyword evidence="4" id="KW-0547">Nucleotide-binding</keyword>
<dbReference type="InterPro" id="IPR049730">
    <property type="entry name" value="SNF2/RAD54-like_C"/>
</dbReference>
<dbReference type="InterPro" id="IPR027417">
    <property type="entry name" value="P-loop_NTPase"/>
</dbReference>
<evidence type="ECO:0000313" key="5">
    <source>
        <dbReference type="Proteomes" id="UP001199424"/>
    </source>
</evidence>
<dbReference type="InterPro" id="IPR001650">
    <property type="entry name" value="Helicase_C-like"/>
</dbReference>
<sequence>MAKLFDTADAERLIQEHRMMLEELDEIAQYEDNVQIDIEKAANLVVTRNVLDVLRDIPVEEINREKGGFRVKALRDHGFRSIADIVAANVYSISSVHGISEDAAYSIKRIANDMADKVREGAKIKLNVDNKTRESTALVTALSKYGYARETAKECRGLITENRRQIEYAIEDLLLSQKRLKWIFASSAKKQKAVDAYEFLDSYRNGNYGQRVREQRTIFENTKRINGIDAWKEFSEHSVSFFNALENIVPGTLGNDDSIYGLPEELAREVQEECFFPDGLLCELRRYQEWGVKYALHQKRVLLGDEMGLGKTVQAIATMVSLKNTGASHFAVVCPASVVTNWCREIRKMSRLQVVKIHGAGRKEALNSWISAGGVAVTTFETTAHFNLPESFELSLLVVDEAHYIKNSEARRTVNVKKICERAERMLFMTGTALENKPEEMVALIHILCPDIALRIQHMLALTAAPQFREAVAPVYYRRKREDVLTELPELIESEEWCTLGQAEKDIYEQAVFGKNFAETRRVSWNAENIKDSCKAKRLMELIEEAESEKRKVIIFSFFLDTIRKVVQLLGDRCMNPINGSVSPQRRQEIIDDFDKAPAGAVLAAQIQSGGTGLNIQSASVIILCEPQLKPSIENQAISRAYRMGQTRNVLVYRLLCENSIDERIMDILKDKQEKFDAFADKSVAAAESIKMDDHTIGNIIAEEIERIKAEKDQSNEK</sequence>
<dbReference type="SMART" id="SM00490">
    <property type="entry name" value="HELICc"/>
    <property type="match status" value="1"/>
</dbReference>
<dbReference type="SUPFAM" id="SSF47794">
    <property type="entry name" value="Rad51 N-terminal domain-like"/>
    <property type="match status" value="1"/>
</dbReference>
<feature type="domain" description="Helicase C-terminal" evidence="3">
    <location>
        <begin position="538"/>
        <end position="691"/>
    </location>
</feature>
<dbReference type="EMBL" id="JAJEQC010000007">
    <property type="protein sequence ID" value="MCC2137080.1"/>
    <property type="molecule type" value="Genomic_DNA"/>
</dbReference>
<dbReference type="PANTHER" id="PTHR10799">
    <property type="entry name" value="SNF2/RAD54 HELICASE FAMILY"/>
    <property type="match status" value="1"/>
</dbReference>
<organism evidence="4 5">
    <name type="scientific">Hominenteromicrobium mulieris</name>
    <dbReference type="NCBI Taxonomy" id="2885357"/>
    <lineage>
        <taxon>Bacteria</taxon>
        <taxon>Bacillati</taxon>
        <taxon>Bacillota</taxon>
        <taxon>Clostridia</taxon>
        <taxon>Eubacteriales</taxon>
        <taxon>Oscillospiraceae</taxon>
        <taxon>Hominenteromicrobium</taxon>
    </lineage>
</organism>
<dbReference type="Pfam" id="PF14520">
    <property type="entry name" value="HHH_5"/>
    <property type="match status" value="1"/>
</dbReference>
<dbReference type="AlphaFoldDB" id="A0AAE3ALT2"/>
<keyword evidence="5" id="KW-1185">Reference proteome</keyword>
<dbReference type="CDD" id="cd18793">
    <property type="entry name" value="SF2_C_SNF"/>
    <property type="match status" value="1"/>
</dbReference>
<dbReference type="Pfam" id="PF00176">
    <property type="entry name" value="SNF2-rel_dom"/>
    <property type="match status" value="1"/>
</dbReference>
<dbReference type="InterPro" id="IPR010995">
    <property type="entry name" value="DNA_repair_Rad51/TF_NusA_a-hlx"/>
</dbReference>
<dbReference type="GO" id="GO:0016787">
    <property type="term" value="F:hydrolase activity"/>
    <property type="evidence" value="ECO:0007669"/>
    <property type="project" value="UniProtKB-KW"/>
</dbReference>
<dbReference type="PROSITE" id="PS51192">
    <property type="entry name" value="HELICASE_ATP_BIND_1"/>
    <property type="match status" value="1"/>
</dbReference>
<proteinExistence type="predicted"/>
<gene>
    <name evidence="4" type="ORF">LKD31_08625</name>
</gene>
<feature type="domain" description="Helicase ATP-binding" evidence="2">
    <location>
        <begin position="292"/>
        <end position="451"/>
    </location>
</feature>
<dbReference type="Gene3D" id="3.40.50.10810">
    <property type="entry name" value="Tandem AAA-ATPase domain"/>
    <property type="match status" value="1"/>
</dbReference>
<dbReference type="InterPro" id="IPR014001">
    <property type="entry name" value="Helicase_ATP-bd"/>
</dbReference>
<comment type="caution">
    <text evidence="4">The sequence shown here is derived from an EMBL/GenBank/DDBJ whole genome shotgun (WGS) entry which is preliminary data.</text>
</comment>
<dbReference type="Proteomes" id="UP001199424">
    <property type="component" value="Unassembled WGS sequence"/>
</dbReference>
<dbReference type="PROSITE" id="PS51194">
    <property type="entry name" value="HELICASE_CTER"/>
    <property type="match status" value="1"/>
</dbReference>
<evidence type="ECO:0000256" key="1">
    <source>
        <dbReference type="ARBA" id="ARBA00022801"/>
    </source>
</evidence>
<dbReference type="SUPFAM" id="SSF52540">
    <property type="entry name" value="P-loop containing nucleoside triphosphate hydrolases"/>
    <property type="match status" value="2"/>
</dbReference>
<evidence type="ECO:0000259" key="2">
    <source>
        <dbReference type="PROSITE" id="PS51192"/>
    </source>
</evidence>
<dbReference type="InterPro" id="IPR000330">
    <property type="entry name" value="SNF2_N"/>
</dbReference>
<dbReference type="Gene3D" id="1.10.150.20">
    <property type="entry name" value="5' to 3' exonuclease, C-terminal subdomain"/>
    <property type="match status" value="1"/>
</dbReference>
<dbReference type="GO" id="GO:0004386">
    <property type="term" value="F:helicase activity"/>
    <property type="evidence" value="ECO:0007669"/>
    <property type="project" value="UniProtKB-KW"/>
</dbReference>
<keyword evidence="1" id="KW-0378">Hydrolase</keyword>
<protein>
    <submittedName>
        <fullName evidence="4">DEAD/DEAH box helicase family protein</fullName>
    </submittedName>
</protein>
<evidence type="ECO:0000313" key="4">
    <source>
        <dbReference type="EMBL" id="MCC2137080.1"/>
    </source>
</evidence>
<reference evidence="4" key="1">
    <citation type="submission" date="2021-10" db="EMBL/GenBank/DDBJ databases">
        <title>Anaerobic single-cell dispensing facilitates the cultivation of human gut bacteria.</title>
        <authorList>
            <person name="Afrizal A."/>
        </authorList>
    </citation>
    <scope>NUCLEOTIDE SEQUENCE</scope>
    <source>
        <strain evidence="4">CLA-AA-H250</strain>
    </source>
</reference>
<evidence type="ECO:0000259" key="3">
    <source>
        <dbReference type="PROSITE" id="PS51194"/>
    </source>
</evidence>
<dbReference type="GO" id="GO:0005524">
    <property type="term" value="F:ATP binding"/>
    <property type="evidence" value="ECO:0007669"/>
    <property type="project" value="InterPro"/>
</dbReference>
<accession>A0AAE3ALT2</accession>
<keyword evidence="4" id="KW-0067">ATP-binding</keyword>
<name>A0AAE3ALT2_9FIRM</name>
<dbReference type="RefSeq" id="WP_308449377.1">
    <property type="nucleotide sequence ID" value="NZ_JAJEQC010000007.1"/>
</dbReference>
<dbReference type="SMART" id="SM00487">
    <property type="entry name" value="DEXDc"/>
    <property type="match status" value="1"/>
</dbReference>
<dbReference type="InterPro" id="IPR038718">
    <property type="entry name" value="SNF2-like_sf"/>
</dbReference>
<dbReference type="CDD" id="cd17919">
    <property type="entry name" value="DEXHc_Snf"/>
    <property type="match status" value="1"/>
</dbReference>
<keyword evidence="4" id="KW-0347">Helicase</keyword>